<evidence type="ECO:0000313" key="1">
    <source>
        <dbReference type="EMBL" id="CAJ0879026.1"/>
    </source>
</evidence>
<sequence>MRFVDVGPDIPESLIRDHLAGNVIFVVGAGLSMPAGLPSFQDLVIRVYENLGLGFPNDSSSGASDAEIDACKDGAWDRVLTLLERRLG</sequence>
<protein>
    <recommendedName>
        <fullName evidence="2">Deacetylase sirtuin-type domain-containing protein</fullName>
    </recommendedName>
</protein>
<dbReference type="SUPFAM" id="SSF52467">
    <property type="entry name" value="DHS-like NAD/FAD-binding domain"/>
    <property type="match status" value="1"/>
</dbReference>
<proteinExistence type="predicted"/>
<dbReference type="InterPro" id="IPR029035">
    <property type="entry name" value="DHS-like_NAD/FAD-binding_dom"/>
</dbReference>
<reference evidence="1" key="1">
    <citation type="submission" date="2023-07" db="EMBL/GenBank/DDBJ databases">
        <authorList>
            <person name="Pelsma A.J. K."/>
        </authorList>
    </citation>
    <scope>NUCLEOTIDE SEQUENCE</scope>
</reference>
<organism evidence="1">
    <name type="scientific">freshwater sediment metagenome</name>
    <dbReference type="NCBI Taxonomy" id="556182"/>
    <lineage>
        <taxon>unclassified sequences</taxon>
        <taxon>metagenomes</taxon>
        <taxon>ecological metagenomes</taxon>
    </lineage>
</organism>
<dbReference type="EMBL" id="OY288114">
    <property type="protein sequence ID" value="CAJ0879026.1"/>
    <property type="molecule type" value="Genomic_DNA"/>
</dbReference>
<name>A0AA48M4J1_9ZZZZ</name>
<dbReference type="AlphaFoldDB" id="A0AA48M4J1"/>
<accession>A0AA48M4J1</accession>
<gene>
    <name evidence="1" type="ORF">AMST5_03022</name>
</gene>
<evidence type="ECO:0008006" key="2">
    <source>
        <dbReference type="Google" id="ProtNLM"/>
    </source>
</evidence>